<organism evidence="7 8">
    <name type="scientific">Cytospora mali</name>
    <name type="common">Apple Valsa canker fungus</name>
    <name type="synonym">Valsa mali</name>
    <dbReference type="NCBI Taxonomy" id="578113"/>
    <lineage>
        <taxon>Eukaryota</taxon>
        <taxon>Fungi</taxon>
        <taxon>Dikarya</taxon>
        <taxon>Ascomycota</taxon>
        <taxon>Pezizomycotina</taxon>
        <taxon>Sordariomycetes</taxon>
        <taxon>Sordariomycetidae</taxon>
        <taxon>Diaporthales</taxon>
        <taxon>Cytosporaceae</taxon>
        <taxon>Cytospora</taxon>
    </lineage>
</organism>
<keyword evidence="8" id="KW-1185">Reference proteome</keyword>
<evidence type="ECO:0000256" key="6">
    <source>
        <dbReference type="SAM" id="Phobius"/>
    </source>
</evidence>
<dbReference type="EMBL" id="CM003102">
    <property type="protein sequence ID" value="KUI69994.1"/>
    <property type="molecule type" value="Genomic_DNA"/>
</dbReference>
<dbReference type="AlphaFoldDB" id="A0A194W0L0"/>
<comment type="similarity">
    <text evidence="2">Belongs to the UPF0057 (PMP3) family.</text>
</comment>
<evidence type="ECO:0000256" key="5">
    <source>
        <dbReference type="ARBA" id="ARBA00023136"/>
    </source>
</evidence>
<evidence type="ECO:0000313" key="7">
    <source>
        <dbReference type="EMBL" id="KUI69994.1"/>
    </source>
</evidence>
<sequence length="68" mass="7558">MSPPPSSTTDMIDYIVAIFLPPLAVFFKRGCGVDFLINIGLTILGWLPGLLHAWWIISKYEKPAVARV</sequence>
<keyword evidence="5 6" id="KW-0472">Membrane</keyword>
<evidence type="ECO:0000256" key="3">
    <source>
        <dbReference type="ARBA" id="ARBA00022692"/>
    </source>
</evidence>
<accession>A0A194W0L0</accession>
<evidence type="ECO:0000256" key="1">
    <source>
        <dbReference type="ARBA" id="ARBA00004370"/>
    </source>
</evidence>
<dbReference type="Proteomes" id="UP000078559">
    <property type="component" value="Chromosome 5"/>
</dbReference>
<evidence type="ECO:0000256" key="4">
    <source>
        <dbReference type="ARBA" id="ARBA00022989"/>
    </source>
</evidence>
<dbReference type="PROSITE" id="PS01309">
    <property type="entry name" value="UPF0057"/>
    <property type="match status" value="1"/>
</dbReference>
<gene>
    <name evidence="7" type="ORF">VM1G_05274</name>
</gene>
<dbReference type="PANTHER" id="PTHR21659:SF112">
    <property type="entry name" value="PROTEIN SNA2-RELATED"/>
    <property type="match status" value="1"/>
</dbReference>
<protein>
    <submittedName>
        <fullName evidence="7">Plasma membrane proteolipid 3</fullName>
    </submittedName>
</protein>
<dbReference type="InterPro" id="IPR000612">
    <property type="entry name" value="PMP3"/>
</dbReference>
<proteinExistence type="inferred from homology"/>
<feature type="transmembrane region" description="Helical" evidence="6">
    <location>
        <begin position="35"/>
        <end position="57"/>
    </location>
</feature>
<evidence type="ECO:0000256" key="2">
    <source>
        <dbReference type="ARBA" id="ARBA00009530"/>
    </source>
</evidence>
<keyword evidence="3 6" id="KW-0812">Transmembrane</keyword>
<name>A0A194W0L0_CYTMA</name>
<dbReference type="OrthoDB" id="2802411at2759"/>
<dbReference type="Pfam" id="PF01679">
    <property type="entry name" value="Pmp3"/>
    <property type="match status" value="1"/>
</dbReference>
<dbReference type="GO" id="GO:0016020">
    <property type="term" value="C:membrane"/>
    <property type="evidence" value="ECO:0007669"/>
    <property type="project" value="UniProtKB-SubCell"/>
</dbReference>
<comment type="subcellular location">
    <subcellularLocation>
        <location evidence="1">Membrane</location>
    </subcellularLocation>
</comment>
<feature type="transmembrane region" description="Helical" evidence="6">
    <location>
        <begin position="12"/>
        <end position="29"/>
    </location>
</feature>
<reference evidence="7" key="1">
    <citation type="submission" date="2014-12" db="EMBL/GenBank/DDBJ databases">
        <title>Genome Sequence of Valsa Canker Pathogens Uncovers a Specific Adaption of Colonization on Woody Bark.</title>
        <authorList>
            <person name="Yin Z."/>
            <person name="Liu H."/>
            <person name="Gao X."/>
            <person name="Li Z."/>
            <person name="Song N."/>
            <person name="Ke X."/>
            <person name="Dai Q."/>
            <person name="Wu Y."/>
            <person name="Sun Y."/>
            <person name="Xu J.-R."/>
            <person name="Kang Z.K."/>
            <person name="Wang L."/>
            <person name="Huang L."/>
        </authorList>
    </citation>
    <scope>NUCLEOTIDE SEQUENCE [LARGE SCALE GENOMIC DNA]</scope>
    <source>
        <strain evidence="7">03-8</strain>
    </source>
</reference>
<dbReference type="PANTHER" id="PTHR21659">
    <property type="entry name" value="HYDROPHOBIC PROTEIN RCI2 LOW TEMPERATURE AND SALT RESPONSIVE PROTEIN LTI6 -RELATED"/>
    <property type="match status" value="1"/>
</dbReference>
<keyword evidence="4 6" id="KW-1133">Transmembrane helix</keyword>
<evidence type="ECO:0000313" key="8">
    <source>
        <dbReference type="Proteomes" id="UP000078559"/>
    </source>
</evidence>